<keyword evidence="2" id="KW-1185">Reference proteome</keyword>
<evidence type="ECO:0000313" key="1">
    <source>
        <dbReference type="EMBL" id="TFK73422.1"/>
    </source>
</evidence>
<dbReference type="EMBL" id="ML208276">
    <property type="protein sequence ID" value="TFK73422.1"/>
    <property type="molecule type" value="Genomic_DNA"/>
</dbReference>
<gene>
    <name evidence="1" type="ORF">BDN72DRAFT_202052</name>
</gene>
<protein>
    <submittedName>
        <fullName evidence="1">Uncharacterized protein</fullName>
    </submittedName>
</protein>
<dbReference type="Proteomes" id="UP000308600">
    <property type="component" value="Unassembled WGS sequence"/>
</dbReference>
<evidence type="ECO:0000313" key="2">
    <source>
        <dbReference type="Proteomes" id="UP000308600"/>
    </source>
</evidence>
<sequence length="72" mass="7884">MVFSTGRSVICGAVLLVGHQAFAPPDILLVLNRYQLLRFLISCLLYSATSGTHDLAHWYTHGRLIQGVPSST</sequence>
<reference evidence="1 2" key="1">
    <citation type="journal article" date="2019" name="Nat. Ecol. Evol.">
        <title>Megaphylogeny resolves global patterns of mushroom evolution.</title>
        <authorList>
            <person name="Varga T."/>
            <person name="Krizsan K."/>
            <person name="Foldi C."/>
            <person name="Dima B."/>
            <person name="Sanchez-Garcia M."/>
            <person name="Sanchez-Ramirez S."/>
            <person name="Szollosi G.J."/>
            <person name="Szarkandi J.G."/>
            <person name="Papp V."/>
            <person name="Albert L."/>
            <person name="Andreopoulos W."/>
            <person name="Angelini C."/>
            <person name="Antonin V."/>
            <person name="Barry K.W."/>
            <person name="Bougher N.L."/>
            <person name="Buchanan P."/>
            <person name="Buyck B."/>
            <person name="Bense V."/>
            <person name="Catcheside P."/>
            <person name="Chovatia M."/>
            <person name="Cooper J."/>
            <person name="Damon W."/>
            <person name="Desjardin D."/>
            <person name="Finy P."/>
            <person name="Geml J."/>
            <person name="Haridas S."/>
            <person name="Hughes K."/>
            <person name="Justo A."/>
            <person name="Karasinski D."/>
            <person name="Kautmanova I."/>
            <person name="Kiss B."/>
            <person name="Kocsube S."/>
            <person name="Kotiranta H."/>
            <person name="LaButti K.M."/>
            <person name="Lechner B.E."/>
            <person name="Liimatainen K."/>
            <person name="Lipzen A."/>
            <person name="Lukacs Z."/>
            <person name="Mihaltcheva S."/>
            <person name="Morgado L.N."/>
            <person name="Niskanen T."/>
            <person name="Noordeloos M.E."/>
            <person name="Ohm R.A."/>
            <person name="Ortiz-Santana B."/>
            <person name="Ovrebo C."/>
            <person name="Racz N."/>
            <person name="Riley R."/>
            <person name="Savchenko A."/>
            <person name="Shiryaev A."/>
            <person name="Soop K."/>
            <person name="Spirin V."/>
            <person name="Szebenyi C."/>
            <person name="Tomsovsky M."/>
            <person name="Tulloss R.E."/>
            <person name="Uehling J."/>
            <person name="Grigoriev I.V."/>
            <person name="Vagvolgyi C."/>
            <person name="Papp T."/>
            <person name="Martin F.M."/>
            <person name="Miettinen O."/>
            <person name="Hibbett D.S."/>
            <person name="Nagy L.G."/>
        </authorList>
    </citation>
    <scope>NUCLEOTIDE SEQUENCE [LARGE SCALE GENOMIC DNA]</scope>
    <source>
        <strain evidence="1 2">NL-1719</strain>
    </source>
</reference>
<name>A0ACD3B6V8_9AGAR</name>
<proteinExistence type="predicted"/>
<accession>A0ACD3B6V8</accession>
<organism evidence="1 2">
    <name type="scientific">Pluteus cervinus</name>
    <dbReference type="NCBI Taxonomy" id="181527"/>
    <lineage>
        <taxon>Eukaryota</taxon>
        <taxon>Fungi</taxon>
        <taxon>Dikarya</taxon>
        <taxon>Basidiomycota</taxon>
        <taxon>Agaricomycotina</taxon>
        <taxon>Agaricomycetes</taxon>
        <taxon>Agaricomycetidae</taxon>
        <taxon>Agaricales</taxon>
        <taxon>Pluteineae</taxon>
        <taxon>Pluteaceae</taxon>
        <taxon>Pluteus</taxon>
    </lineage>
</organism>